<protein>
    <submittedName>
        <fullName evidence="3">Protein phosphatase 2C domain-containing protein</fullName>
    </submittedName>
</protein>
<reference evidence="3" key="1">
    <citation type="submission" date="2023-01" db="EMBL/GenBank/DDBJ databases">
        <title>Human gut microbiome strain richness.</title>
        <authorList>
            <person name="Chen-Liaw A."/>
        </authorList>
    </citation>
    <scope>NUCLEOTIDE SEQUENCE</scope>
    <source>
        <strain evidence="3">1001287st1_F4_1001285I_161205</strain>
    </source>
</reference>
<sequence>MEYLVAAYTDTGIKKETNQDSICVRRAAVTGIGETILAVVCDGMGGLKKGEVASAAAVNAFGRWFDTNLSNLPMLCSTDFSQIRHHWRRLIEGLHQDLLRYSAKAGVQLGTTAAAFFAYGDRYLLMNIGDSRIYERKKALRQLTQDQSLVAREVAAGRITEDESRHHPQRNILLQCLGTGEQITPVFTEGRVQNDALYLLCSDGLCHELSHKEIEDRFQAIYLKSKDAMIAALRETTELCKHRGETDNITALLLKTQESVYVRPQKSGINRIKQMLHIAVPDNAAPVAMLLETAQVIHTQEVVDRE</sequence>
<dbReference type="SMART" id="SM00331">
    <property type="entry name" value="PP2C_SIG"/>
    <property type="match status" value="1"/>
</dbReference>
<dbReference type="SUPFAM" id="SSF81606">
    <property type="entry name" value="PP2C-like"/>
    <property type="match status" value="1"/>
</dbReference>
<gene>
    <name evidence="3" type="ORF">PNE06_03485</name>
</gene>
<feature type="domain" description="PPM-type phosphatase" evidence="2">
    <location>
        <begin position="1"/>
        <end position="254"/>
    </location>
</feature>
<accession>A0AAW6CG52</accession>
<dbReference type="Gene3D" id="3.60.40.10">
    <property type="entry name" value="PPM-type phosphatase domain"/>
    <property type="match status" value="1"/>
</dbReference>
<dbReference type="EMBL" id="JAQLWV010000004">
    <property type="protein sequence ID" value="MDB7932132.1"/>
    <property type="molecule type" value="Genomic_DNA"/>
</dbReference>
<dbReference type="InterPro" id="IPR001932">
    <property type="entry name" value="PPM-type_phosphatase-like_dom"/>
</dbReference>
<evidence type="ECO:0000259" key="2">
    <source>
        <dbReference type="SMART" id="SM00332"/>
    </source>
</evidence>
<evidence type="ECO:0000313" key="3">
    <source>
        <dbReference type="EMBL" id="MDB7932132.1"/>
    </source>
</evidence>
<evidence type="ECO:0000313" key="4">
    <source>
        <dbReference type="Proteomes" id="UP001211173"/>
    </source>
</evidence>
<dbReference type="AlphaFoldDB" id="A0AAW6CG52"/>
<proteinExistence type="predicted"/>
<dbReference type="Pfam" id="PF13672">
    <property type="entry name" value="PP2C_2"/>
    <property type="match status" value="1"/>
</dbReference>
<name>A0AAW6CG52_FLAPL</name>
<organism evidence="3 4">
    <name type="scientific">Flavonifractor plautii</name>
    <name type="common">Fusobacterium plautii</name>
    <dbReference type="NCBI Taxonomy" id="292800"/>
    <lineage>
        <taxon>Bacteria</taxon>
        <taxon>Bacillati</taxon>
        <taxon>Bacillota</taxon>
        <taxon>Clostridia</taxon>
        <taxon>Eubacteriales</taxon>
        <taxon>Oscillospiraceae</taxon>
        <taxon>Flavonifractor</taxon>
    </lineage>
</organism>
<dbReference type="Proteomes" id="UP001211173">
    <property type="component" value="Unassembled WGS sequence"/>
</dbReference>
<dbReference type="CDD" id="cd00143">
    <property type="entry name" value="PP2Cc"/>
    <property type="match status" value="1"/>
</dbReference>
<feature type="domain" description="PPM-type phosphatase" evidence="1">
    <location>
        <begin position="19"/>
        <end position="256"/>
    </location>
</feature>
<comment type="caution">
    <text evidence="3">The sequence shown here is derived from an EMBL/GenBank/DDBJ whole genome shotgun (WGS) entry which is preliminary data.</text>
</comment>
<dbReference type="InterPro" id="IPR036457">
    <property type="entry name" value="PPM-type-like_dom_sf"/>
</dbReference>
<evidence type="ECO:0000259" key="1">
    <source>
        <dbReference type="SMART" id="SM00331"/>
    </source>
</evidence>
<dbReference type="RefSeq" id="WP_195383890.1">
    <property type="nucleotide sequence ID" value="NZ_JADMVZ010000006.1"/>
</dbReference>
<dbReference type="SMART" id="SM00332">
    <property type="entry name" value="PP2Cc"/>
    <property type="match status" value="1"/>
</dbReference>